<organism evidence="3 4">
    <name type="scientific">Gossypium schwendimanii</name>
    <name type="common">Cotton</name>
    <dbReference type="NCBI Taxonomy" id="34291"/>
    <lineage>
        <taxon>Eukaryota</taxon>
        <taxon>Viridiplantae</taxon>
        <taxon>Streptophyta</taxon>
        <taxon>Embryophyta</taxon>
        <taxon>Tracheophyta</taxon>
        <taxon>Spermatophyta</taxon>
        <taxon>Magnoliopsida</taxon>
        <taxon>eudicotyledons</taxon>
        <taxon>Gunneridae</taxon>
        <taxon>Pentapetalae</taxon>
        <taxon>rosids</taxon>
        <taxon>malvids</taxon>
        <taxon>Malvales</taxon>
        <taxon>Malvaceae</taxon>
        <taxon>Malvoideae</taxon>
        <taxon>Gossypium</taxon>
    </lineage>
</organism>
<comment type="caution">
    <text evidence="3">The sequence shown here is derived from an EMBL/GenBank/DDBJ whole genome shotgun (WGS) entry which is preliminary data.</text>
</comment>
<name>A0A7J9KM64_GOSSC</name>
<evidence type="ECO:0008006" key="5">
    <source>
        <dbReference type="Google" id="ProtNLM"/>
    </source>
</evidence>
<dbReference type="PANTHER" id="PTHR35502:SF2">
    <property type="entry name" value="PROTEIN MICROTUBULE BINDING PROTEIN 2C"/>
    <property type="match status" value="1"/>
</dbReference>
<gene>
    <name evidence="3" type="ORF">Goshw_019014</name>
</gene>
<reference evidence="3 4" key="1">
    <citation type="journal article" date="2019" name="Genome Biol. Evol.">
        <title>Insights into the evolution of the New World diploid cottons (Gossypium, subgenus Houzingenia) based on genome sequencing.</title>
        <authorList>
            <person name="Grover C.E."/>
            <person name="Arick M.A. 2nd"/>
            <person name="Thrash A."/>
            <person name="Conover J.L."/>
            <person name="Sanders W.S."/>
            <person name="Peterson D.G."/>
            <person name="Frelichowski J.E."/>
            <person name="Scheffler J.A."/>
            <person name="Scheffler B.E."/>
            <person name="Wendel J.F."/>
        </authorList>
    </citation>
    <scope>NUCLEOTIDE SEQUENCE [LARGE SCALE GENOMIC DNA]</scope>
    <source>
        <strain evidence="3">1</strain>
        <tissue evidence="3">Leaf</tissue>
    </source>
</reference>
<dbReference type="OrthoDB" id="1915670at2759"/>
<evidence type="ECO:0000256" key="2">
    <source>
        <dbReference type="SAM" id="MobiDB-lite"/>
    </source>
</evidence>
<dbReference type="EMBL" id="JABFAF010000001">
    <property type="protein sequence ID" value="MBA0847510.1"/>
    <property type="molecule type" value="Genomic_DNA"/>
</dbReference>
<dbReference type="AlphaFoldDB" id="A0A7J9KM64"/>
<accession>A0A7J9KM64</accession>
<dbReference type="InterPro" id="IPR040289">
    <property type="entry name" value="MBP2C"/>
</dbReference>
<dbReference type="Proteomes" id="UP000593576">
    <property type="component" value="Unassembled WGS sequence"/>
</dbReference>
<evidence type="ECO:0000313" key="3">
    <source>
        <dbReference type="EMBL" id="MBA0847510.1"/>
    </source>
</evidence>
<feature type="region of interest" description="Disordered" evidence="2">
    <location>
        <begin position="1"/>
        <end position="37"/>
    </location>
</feature>
<evidence type="ECO:0000256" key="1">
    <source>
        <dbReference type="SAM" id="Coils"/>
    </source>
</evidence>
<dbReference type="PANTHER" id="PTHR35502">
    <property type="entry name" value="PROTEIN MICROTUBULE BINDING PROTEIN 2C"/>
    <property type="match status" value="1"/>
</dbReference>
<proteinExistence type="predicted"/>
<sequence>MKGRNGAQSIPMRKKKDKVDKNGSNNQDGEDCSIFSSEALATERENEELISLREEVEDLQKKLLEKDELLKSAELSKNQINDIKLADKQAALEKTQWEAMTSKQKVEELQNNIDSMQGEFSSFMLLLNGLTKNNPTTHADDYDLEPYPLDPLPCIDDVNDEELQKMEEARQAYVAAVAATKEKQDEESLAAAASARLYLQSFLFRSESME</sequence>
<protein>
    <recommendedName>
        <fullName evidence="5">Movement protein binding protein 2C</fullName>
    </recommendedName>
</protein>
<dbReference type="GO" id="GO:0008017">
    <property type="term" value="F:microtubule binding"/>
    <property type="evidence" value="ECO:0007669"/>
    <property type="project" value="InterPro"/>
</dbReference>
<evidence type="ECO:0000313" key="4">
    <source>
        <dbReference type="Proteomes" id="UP000593576"/>
    </source>
</evidence>
<keyword evidence="4" id="KW-1185">Reference proteome</keyword>
<feature type="coiled-coil region" evidence="1">
    <location>
        <begin position="39"/>
        <end position="119"/>
    </location>
</feature>
<keyword evidence="1" id="KW-0175">Coiled coil</keyword>
<dbReference type="GO" id="GO:0010497">
    <property type="term" value="P:plasmodesmata-mediated intercellular transport"/>
    <property type="evidence" value="ECO:0007669"/>
    <property type="project" value="InterPro"/>
</dbReference>